<organism evidence="1 2">
    <name type="scientific">Ceratopteris richardii</name>
    <name type="common">Triangle waterfern</name>
    <dbReference type="NCBI Taxonomy" id="49495"/>
    <lineage>
        <taxon>Eukaryota</taxon>
        <taxon>Viridiplantae</taxon>
        <taxon>Streptophyta</taxon>
        <taxon>Embryophyta</taxon>
        <taxon>Tracheophyta</taxon>
        <taxon>Polypodiopsida</taxon>
        <taxon>Polypodiidae</taxon>
        <taxon>Polypodiales</taxon>
        <taxon>Pteridineae</taxon>
        <taxon>Pteridaceae</taxon>
        <taxon>Parkerioideae</taxon>
        <taxon>Ceratopteris</taxon>
    </lineage>
</organism>
<sequence length="111" mass="12995">MYLIYGSDVFVSGLELLPHFISSSQAFCIHKNLIRDNHCNVCNSFFIQDSPCIISHALWLQLHKGTFLRKRMPCIRSFHKSKHISSNLLISERFSTLRRRRKPSLHPEDVK</sequence>
<dbReference type="AlphaFoldDB" id="A0A8T2UYC5"/>
<evidence type="ECO:0000313" key="1">
    <source>
        <dbReference type="EMBL" id="KAH7438575.1"/>
    </source>
</evidence>
<dbReference type="OrthoDB" id="2441647at2759"/>
<accession>A0A8T2UYC5</accession>
<proteinExistence type="predicted"/>
<name>A0A8T2UYC5_CERRI</name>
<keyword evidence="2" id="KW-1185">Reference proteome</keyword>
<dbReference type="EMBL" id="CM035409">
    <property type="protein sequence ID" value="KAH7438575.1"/>
    <property type="molecule type" value="Genomic_DNA"/>
</dbReference>
<protein>
    <submittedName>
        <fullName evidence="1">Uncharacterized protein</fullName>
    </submittedName>
</protein>
<evidence type="ECO:0000313" key="2">
    <source>
        <dbReference type="Proteomes" id="UP000825935"/>
    </source>
</evidence>
<comment type="caution">
    <text evidence="1">The sequence shown here is derived from an EMBL/GenBank/DDBJ whole genome shotgun (WGS) entry which is preliminary data.</text>
</comment>
<gene>
    <name evidence="1" type="ORF">KP509_04G021200</name>
</gene>
<reference evidence="1" key="1">
    <citation type="submission" date="2021-08" db="EMBL/GenBank/DDBJ databases">
        <title>WGS assembly of Ceratopteris richardii.</title>
        <authorList>
            <person name="Marchant D.B."/>
            <person name="Chen G."/>
            <person name="Jenkins J."/>
            <person name="Shu S."/>
            <person name="Leebens-Mack J."/>
            <person name="Grimwood J."/>
            <person name="Schmutz J."/>
            <person name="Soltis P."/>
            <person name="Soltis D."/>
            <person name="Chen Z.-H."/>
        </authorList>
    </citation>
    <scope>NUCLEOTIDE SEQUENCE</scope>
    <source>
        <strain evidence="1">Whitten #5841</strain>
        <tissue evidence="1">Leaf</tissue>
    </source>
</reference>
<dbReference type="Proteomes" id="UP000825935">
    <property type="component" value="Chromosome 4"/>
</dbReference>